<evidence type="ECO:0000256" key="4">
    <source>
        <dbReference type="ARBA" id="ARBA00016244"/>
    </source>
</evidence>
<name>A0A2J8I7A4_VIBDI</name>
<dbReference type="RefSeq" id="WP_102965591.1">
    <property type="nucleotide sequence ID" value="NZ_POSK01000002.1"/>
</dbReference>
<feature type="domain" description="Flagellar hook-associated protein FlgK helical" evidence="9">
    <location>
        <begin position="92"/>
        <end position="324"/>
    </location>
</feature>
<keyword evidence="10" id="KW-0966">Cell projection</keyword>
<proteinExistence type="inferred from homology"/>
<evidence type="ECO:0000256" key="2">
    <source>
        <dbReference type="ARBA" id="ARBA00004613"/>
    </source>
</evidence>
<dbReference type="GO" id="GO:0009424">
    <property type="term" value="C:bacterial-type flagellum hook"/>
    <property type="evidence" value="ECO:0007669"/>
    <property type="project" value="InterPro"/>
</dbReference>
<accession>A0A2J8I7A4</accession>
<dbReference type="InterPro" id="IPR053927">
    <property type="entry name" value="FlgK_helical"/>
</dbReference>
<dbReference type="InterPro" id="IPR010930">
    <property type="entry name" value="Flg_bb/hook_C_dom"/>
</dbReference>
<evidence type="ECO:0000259" key="8">
    <source>
        <dbReference type="Pfam" id="PF06429"/>
    </source>
</evidence>
<dbReference type="Pfam" id="PF06429">
    <property type="entry name" value="Flg_bbr_C"/>
    <property type="match status" value="1"/>
</dbReference>
<organism evidence="10 11">
    <name type="scientific">Vibrio diazotrophicus</name>
    <dbReference type="NCBI Taxonomy" id="685"/>
    <lineage>
        <taxon>Bacteria</taxon>
        <taxon>Pseudomonadati</taxon>
        <taxon>Pseudomonadota</taxon>
        <taxon>Gammaproteobacteria</taxon>
        <taxon>Vibrionales</taxon>
        <taxon>Vibrionaceae</taxon>
        <taxon>Vibrio</taxon>
    </lineage>
</organism>
<keyword evidence="6" id="KW-0975">Bacterial flagellum</keyword>
<dbReference type="GO" id="GO:0044780">
    <property type="term" value="P:bacterial-type flagellum assembly"/>
    <property type="evidence" value="ECO:0007669"/>
    <property type="project" value="InterPro"/>
</dbReference>
<keyword evidence="7" id="KW-0175">Coiled coil</keyword>
<evidence type="ECO:0000256" key="7">
    <source>
        <dbReference type="SAM" id="Coils"/>
    </source>
</evidence>
<dbReference type="NCBIfam" id="TIGR02492">
    <property type="entry name" value="flgK_ends"/>
    <property type="match status" value="1"/>
</dbReference>
<dbReference type="OrthoDB" id="9802553at2"/>
<comment type="caution">
    <text evidence="10">The sequence shown here is derived from an EMBL/GenBank/DDBJ whole genome shotgun (WGS) entry which is preliminary data.</text>
</comment>
<evidence type="ECO:0000259" key="9">
    <source>
        <dbReference type="Pfam" id="PF22638"/>
    </source>
</evidence>
<evidence type="ECO:0000256" key="3">
    <source>
        <dbReference type="ARBA" id="ARBA00009677"/>
    </source>
</evidence>
<evidence type="ECO:0000313" key="11">
    <source>
        <dbReference type="Proteomes" id="UP000236449"/>
    </source>
</evidence>
<dbReference type="EMBL" id="POSK01000002">
    <property type="protein sequence ID" value="PNI06398.1"/>
    <property type="molecule type" value="Genomic_DNA"/>
</dbReference>
<keyword evidence="10" id="KW-0969">Cilium</keyword>
<dbReference type="GO" id="GO:0005198">
    <property type="term" value="F:structural molecule activity"/>
    <property type="evidence" value="ECO:0007669"/>
    <property type="project" value="InterPro"/>
</dbReference>
<dbReference type="GO" id="GO:0005576">
    <property type="term" value="C:extracellular region"/>
    <property type="evidence" value="ECO:0007669"/>
    <property type="project" value="UniProtKB-SubCell"/>
</dbReference>
<reference evidence="10 11" key="1">
    <citation type="submission" date="2018-01" db="EMBL/GenBank/DDBJ databases">
        <title>Draft genome sequences of six Vibrio diazotrophicus strains isolated from deep-sea sediments of the Baltic Sea.</title>
        <authorList>
            <person name="Castillo D."/>
            <person name="Vandieken V."/>
            <person name="Chiang O."/>
            <person name="Middelboe M."/>
        </authorList>
    </citation>
    <scope>NUCLEOTIDE SEQUENCE [LARGE SCALE GENOMIC DNA]</scope>
    <source>
        <strain evidence="10 11">60.27F</strain>
    </source>
</reference>
<sequence>MSMYNIGLSGLMTNQVAMNVTAQNTANMTVNGYTRKVVEQATVVYGGAGNYGAGDGVTVASIRRVSDQAAIERLRSAGQEMQYNQTYMVGMQGIENVLGMEGLNISTGFDEFFAALDEATLSPESLVYRNQILATAGSLASRFNGTMSQIENELSTLMRTQNQTIESLNSQLDNIAKLNEQIRKASGSGQDIASLQDALDLQLNEISKSIGVNVLTKEDGTVELSTKSGQPLISGQSVAQISVNEASGGAYNTDLVLTFNGQSVALNDPKGGELGAIADLKNDQYFPIMEDINNIAAGFADAVNSILTSAGATDLNGNAGQELFTYDPDNPASSLSLTGITAEELALSGTGSIGDGTFATALADLANQPISIGGSNINVYDAYAKINGYVGVATQQAQNNFNTASISISEAQTARDSISAVSSDEEAANLMMYMNAYQANMKVISTASQMFDTVLNSF</sequence>
<evidence type="ECO:0000256" key="1">
    <source>
        <dbReference type="ARBA" id="ARBA00004365"/>
    </source>
</evidence>
<dbReference type="PANTHER" id="PTHR30033:SF1">
    <property type="entry name" value="FLAGELLAR HOOK-ASSOCIATED PROTEIN 1"/>
    <property type="match status" value="1"/>
</dbReference>
<dbReference type="PANTHER" id="PTHR30033">
    <property type="entry name" value="FLAGELLAR HOOK-ASSOCIATED PROTEIN 1"/>
    <property type="match status" value="1"/>
</dbReference>
<dbReference type="SUPFAM" id="SSF64518">
    <property type="entry name" value="Phase 1 flagellin"/>
    <property type="match status" value="1"/>
</dbReference>
<comment type="similarity">
    <text evidence="3">Belongs to the flagella basal body rod proteins family.</text>
</comment>
<protein>
    <recommendedName>
        <fullName evidence="4">Flagellar hook-associated protein 1</fullName>
    </recommendedName>
</protein>
<feature type="domain" description="Flagellar basal-body/hook protein C-terminal" evidence="8">
    <location>
        <begin position="418"/>
        <end position="456"/>
    </location>
</feature>
<dbReference type="Pfam" id="PF22638">
    <property type="entry name" value="FlgK_D1"/>
    <property type="match status" value="1"/>
</dbReference>
<gene>
    <name evidence="10" type="ORF">C1N32_05235</name>
</gene>
<evidence type="ECO:0000256" key="5">
    <source>
        <dbReference type="ARBA" id="ARBA00022525"/>
    </source>
</evidence>
<dbReference type="Proteomes" id="UP000236449">
    <property type="component" value="Unassembled WGS sequence"/>
</dbReference>
<evidence type="ECO:0000256" key="6">
    <source>
        <dbReference type="ARBA" id="ARBA00023143"/>
    </source>
</evidence>
<feature type="coiled-coil region" evidence="7">
    <location>
        <begin position="158"/>
        <end position="188"/>
    </location>
</feature>
<dbReference type="AlphaFoldDB" id="A0A2J8I7A4"/>
<evidence type="ECO:0000313" key="10">
    <source>
        <dbReference type="EMBL" id="PNI06398.1"/>
    </source>
</evidence>
<dbReference type="InterPro" id="IPR002371">
    <property type="entry name" value="FlgK"/>
</dbReference>
<keyword evidence="5" id="KW-0964">Secreted</keyword>
<comment type="subcellular location">
    <subcellularLocation>
        <location evidence="1">Bacterial flagellum</location>
    </subcellularLocation>
    <subcellularLocation>
        <location evidence="2">Secreted</location>
    </subcellularLocation>
</comment>
<keyword evidence="10" id="KW-0282">Flagellum</keyword>